<name>V9IQL5_9CAUD</name>
<keyword evidence="1" id="KW-1188">Viral release from host cell</keyword>
<evidence type="ECO:0000259" key="7">
    <source>
        <dbReference type="Pfam" id="PF17289"/>
    </source>
</evidence>
<organism evidence="8 9">
    <name type="scientific">Stenotrophomonas phage Smp131</name>
    <dbReference type="NCBI Taxonomy" id="1168563"/>
    <lineage>
        <taxon>Viruses</taxon>
        <taxon>Duplodnaviria</taxon>
        <taxon>Heunggongvirae</taxon>
        <taxon>Uroviricota</taxon>
        <taxon>Caudoviricetes</taxon>
        <taxon>Peduoviridae</taxon>
        <taxon>Simpcentumvirus</taxon>
        <taxon>Simpcentumvirus Smp131</taxon>
    </lineage>
</organism>
<dbReference type="GO" id="GO:0005524">
    <property type="term" value="F:ATP binding"/>
    <property type="evidence" value="ECO:0007669"/>
    <property type="project" value="UniProtKB-KW"/>
</dbReference>
<dbReference type="InterPro" id="IPR035421">
    <property type="entry name" value="Terminase_6C"/>
</dbReference>
<dbReference type="GeneID" id="18504805"/>
<dbReference type="Pfam" id="PF06056">
    <property type="entry name" value="Terminase_5"/>
    <property type="match status" value="1"/>
</dbReference>
<dbReference type="OrthoDB" id="1927at10239"/>
<evidence type="ECO:0000256" key="5">
    <source>
        <dbReference type="SAM" id="MobiDB-lite"/>
    </source>
</evidence>
<keyword evidence="4" id="KW-0231">Viral genome packaging</keyword>
<dbReference type="InterPro" id="IPR027417">
    <property type="entry name" value="P-loop_NTPase"/>
</dbReference>
<keyword evidence="2" id="KW-0547">Nucleotide-binding</keyword>
<keyword evidence="9" id="KW-1185">Reference proteome</keyword>
<dbReference type="EMBL" id="JQ809663">
    <property type="protein sequence ID" value="AFJ75477.1"/>
    <property type="molecule type" value="Genomic_DNA"/>
</dbReference>
<evidence type="ECO:0000256" key="2">
    <source>
        <dbReference type="ARBA" id="ARBA00022741"/>
    </source>
</evidence>
<dbReference type="RefSeq" id="YP_009008362.1">
    <property type="nucleotide sequence ID" value="NC_023588.1"/>
</dbReference>
<evidence type="ECO:0000256" key="4">
    <source>
        <dbReference type="ARBA" id="ARBA00023219"/>
    </source>
</evidence>
<dbReference type="Pfam" id="PF17289">
    <property type="entry name" value="Terminase_6C"/>
    <property type="match status" value="1"/>
</dbReference>
<feature type="region of interest" description="Disordered" evidence="5">
    <location>
        <begin position="587"/>
        <end position="613"/>
    </location>
</feature>
<dbReference type="KEGG" id="vg:18504805"/>
<sequence length="613" mass="70168">MSRARGGGQPVHVTSVAEKLHVDPRRQAKFLYWMGWRVCDIASLIGEKEKTVHSWKARDEWDRADTVERIGGALEARLAILIHKEGKTGGDFKEIDLLHRQLERQARIQRYQGGGNEADLNPAVANRNAAPKKKARKNEFSEEEIERLQTAFVDGCFDYQRDWYRAGNERTRIILKSRQIGATYYFAREALIDALTTGRNQIFLSASKSQAHIFLGYMRGFVREVLDRDLTGDPITLANGAELFFLGTNARTAQGYHGNFYFDEFFWTYGFNQLNKVASGMAMHKKWRKTYFSTPSTMAHEAFDFWTGERFNKGRSVSQQIQLDVSHARLMGGRRCEDAIWRQIVTVLDAAGRGCDLFDIEELRRDYSAEEFANLLMCEFVDDSASVFPLTMLQPCQVDSWVEWADDYKPFAVRPYGDRAVWIGYDPAETGDSAGIVVVAPPLVPCGKFRVLERHQFKGMEFKDQAAFIEQITKRYWVTYIGVDATGMGTGVAQLVRQFFPGVTVFNYSPEVKTRLVLKAYDVINDERLEYDAGWTDLTQSLLAIQKTITPSGRQVTYTARTLAHHRAMLTWPWALMHALQNEPLGRRTGCARHHGRYSDDRHRPGRHGPRRR</sequence>
<dbReference type="Pfam" id="PF03237">
    <property type="entry name" value="Terminase_6N"/>
    <property type="match status" value="1"/>
</dbReference>
<feature type="compositionally biased region" description="Basic residues" evidence="5">
    <location>
        <begin position="604"/>
        <end position="613"/>
    </location>
</feature>
<evidence type="ECO:0000259" key="6">
    <source>
        <dbReference type="Pfam" id="PF06056"/>
    </source>
</evidence>
<dbReference type="InterPro" id="IPR010332">
    <property type="entry name" value="ATPase_terminase-su_N"/>
</dbReference>
<accession>V9IQL5</accession>
<reference evidence="8 9" key="1">
    <citation type="journal article" date="2014" name="BMC Microbiol.">
        <title>Genomic sequence of temperate phage Smp131 of Stenotrophomonas maltophilia that has similar prophages in xanthomonads.</title>
        <authorList>
            <person name="Lee C.N."/>
            <person name="Tseng T.T."/>
            <person name="Chang H.C."/>
            <person name="Lin J.W."/>
            <person name="Weng S.F."/>
        </authorList>
    </citation>
    <scope>NUCLEOTIDE SEQUENCE [LARGE SCALE GENOMIC DNA]</scope>
</reference>
<dbReference type="Gene3D" id="3.40.50.300">
    <property type="entry name" value="P-loop containing nucleotide triphosphate hydrolases"/>
    <property type="match status" value="1"/>
</dbReference>
<gene>
    <name evidence="8" type="primary">P</name>
    <name evidence="8" type="ORF">Smp_07</name>
</gene>
<protein>
    <submittedName>
        <fullName evidence="8">Phage terminase ATPase subunit</fullName>
    </submittedName>
</protein>
<dbReference type="Proteomes" id="UP000018887">
    <property type="component" value="Segment"/>
</dbReference>
<proteinExistence type="predicted"/>
<evidence type="ECO:0000313" key="8">
    <source>
        <dbReference type="EMBL" id="AFJ75477.1"/>
    </source>
</evidence>
<keyword evidence="3" id="KW-0067">ATP-binding</keyword>
<feature type="domain" description="Terminase large subunit gp17-like C-terminal" evidence="7">
    <location>
        <begin position="423"/>
        <end position="582"/>
    </location>
</feature>
<evidence type="ECO:0000256" key="3">
    <source>
        <dbReference type="ARBA" id="ARBA00022840"/>
    </source>
</evidence>
<evidence type="ECO:0000313" key="9">
    <source>
        <dbReference type="Proteomes" id="UP000018887"/>
    </source>
</evidence>
<feature type="domain" description="Terminase ATPase subunit N-terminal" evidence="6">
    <location>
        <begin position="23"/>
        <end position="78"/>
    </location>
</feature>
<evidence type="ECO:0000256" key="1">
    <source>
        <dbReference type="ARBA" id="ARBA00022612"/>
    </source>
</evidence>
<dbReference type="Gene3D" id="3.30.420.240">
    <property type="match status" value="1"/>
</dbReference>